<organism evidence="1">
    <name type="scientific">marine sediment metagenome</name>
    <dbReference type="NCBI Taxonomy" id="412755"/>
    <lineage>
        <taxon>unclassified sequences</taxon>
        <taxon>metagenomes</taxon>
        <taxon>ecological metagenomes</taxon>
    </lineage>
</organism>
<sequence>VSDSRSGKGNRQLHVLWIDPPAAMPMVLNDSEVN</sequence>
<dbReference type="AlphaFoldDB" id="X1JGU4"/>
<name>X1JGU4_9ZZZZ</name>
<gene>
    <name evidence="1" type="ORF">S03H2_64701</name>
</gene>
<reference evidence="1" key="1">
    <citation type="journal article" date="2014" name="Front. Microbiol.">
        <title>High frequency of phylogenetically diverse reductive dehalogenase-homologous genes in deep subseafloor sedimentary metagenomes.</title>
        <authorList>
            <person name="Kawai M."/>
            <person name="Futagami T."/>
            <person name="Toyoda A."/>
            <person name="Takaki Y."/>
            <person name="Nishi S."/>
            <person name="Hori S."/>
            <person name="Arai W."/>
            <person name="Tsubouchi T."/>
            <person name="Morono Y."/>
            <person name="Uchiyama I."/>
            <person name="Ito T."/>
            <person name="Fujiyama A."/>
            <person name="Inagaki F."/>
            <person name="Takami H."/>
        </authorList>
    </citation>
    <scope>NUCLEOTIDE SEQUENCE</scope>
    <source>
        <strain evidence="1">Expedition CK06-06</strain>
    </source>
</reference>
<dbReference type="EMBL" id="BARU01042059">
    <property type="protein sequence ID" value="GAH80750.1"/>
    <property type="molecule type" value="Genomic_DNA"/>
</dbReference>
<feature type="non-terminal residue" evidence="1">
    <location>
        <position position="1"/>
    </location>
</feature>
<comment type="caution">
    <text evidence="1">The sequence shown here is derived from an EMBL/GenBank/DDBJ whole genome shotgun (WGS) entry which is preliminary data.</text>
</comment>
<accession>X1JGU4</accession>
<proteinExistence type="predicted"/>
<evidence type="ECO:0000313" key="1">
    <source>
        <dbReference type="EMBL" id="GAH80750.1"/>
    </source>
</evidence>
<protein>
    <submittedName>
        <fullName evidence="1">Uncharacterized protein</fullName>
    </submittedName>
</protein>